<sequence>MVFSDAANEPDGDARLLVCGDGFGGWRCAVVCRWWMTRVERVLGFWKEMMGFSGSLGVPATSRQGDRGAGGRQTMGRDSWMAMGETKVMEPVLSAIIFSGGLVFNPPLLCDSQPLPPQNREPTRFESVQIIFSN</sequence>
<organism evidence="1 2">
    <name type="scientific">Persea americana</name>
    <name type="common">Avocado</name>
    <dbReference type="NCBI Taxonomy" id="3435"/>
    <lineage>
        <taxon>Eukaryota</taxon>
        <taxon>Viridiplantae</taxon>
        <taxon>Streptophyta</taxon>
        <taxon>Embryophyta</taxon>
        <taxon>Tracheophyta</taxon>
        <taxon>Spermatophyta</taxon>
        <taxon>Magnoliopsida</taxon>
        <taxon>Magnoliidae</taxon>
        <taxon>Laurales</taxon>
        <taxon>Lauraceae</taxon>
        <taxon>Persea</taxon>
    </lineage>
</organism>
<reference evidence="1 2" key="1">
    <citation type="journal article" date="2022" name="Hortic Res">
        <title>A haplotype resolved chromosomal level avocado genome allows analysis of novel avocado genes.</title>
        <authorList>
            <person name="Nath O."/>
            <person name="Fletcher S.J."/>
            <person name="Hayward A."/>
            <person name="Shaw L.M."/>
            <person name="Masouleh A.K."/>
            <person name="Furtado A."/>
            <person name="Henry R.J."/>
            <person name="Mitter N."/>
        </authorList>
    </citation>
    <scope>NUCLEOTIDE SEQUENCE [LARGE SCALE GENOMIC DNA]</scope>
    <source>
        <strain evidence="2">cv. Hass</strain>
    </source>
</reference>
<comment type="caution">
    <text evidence="1">The sequence shown here is derived from an EMBL/GenBank/DDBJ whole genome shotgun (WGS) entry which is preliminary data.</text>
</comment>
<accession>A0ACC2KU37</accession>
<dbReference type="EMBL" id="CM056819">
    <property type="protein sequence ID" value="KAJ8624488.1"/>
    <property type="molecule type" value="Genomic_DNA"/>
</dbReference>
<gene>
    <name evidence="1" type="ORF">MRB53_033018</name>
</gene>
<evidence type="ECO:0000313" key="2">
    <source>
        <dbReference type="Proteomes" id="UP001234297"/>
    </source>
</evidence>
<keyword evidence="2" id="KW-1185">Reference proteome</keyword>
<dbReference type="Proteomes" id="UP001234297">
    <property type="component" value="Chromosome 11"/>
</dbReference>
<protein>
    <submittedName>
        <fullName evidence="1">Uncharacterized protein</fullName>
    </submittedName>
</protein>
<name>A0ACC2KU37_PERAE</name>
<evidence type="ECO:0000313" key="1">
    <source>
        <dbReference type="EMBL" id="KAJ8624488.1"/>
    </source>
</evidence>
<proteinExistence type="predicted"/>